<dbReference type="InterPro" id="IPR036047">
    <property type="entry name" value="F-box-like_dom_sf"/>
</dbReference>
<sequence>MDGKILFPSNSKKGAFNLKRGKELGRDQQEESLHLPEDLDLNQKNGGKVILQEEKSVHHPEDLVLEILARLSLIYFLKLSHVARRWRGLLFDHSFIQTHYLRSPSTRGFIVNRYPLFLNFTSNHQNSRRDEFRPHFFSYEGVPILASMNGHDFLCSKMTNAACSRGPFVCESQREAGPYWICNPITGDKFKLPKPSDIERGSISATLAVEHSQPFDYKVMLITRHSGGLDHLDYKCMTVHSRSGS</sequence>
<dbReference type="GO" id="GO:0031146">
    <property type="term" value="P:SCF-dependent proteasomal ubiquitin-dependent protein catabolic process"/>
    <property type="evidence" value="ECO:0000318"/>
    <property type="project" value="GO_Central"/>
</dbReference>
<dbReference type="GO" id="GO:0004842">
    <property type="term" value="F:ubiquitin-protein transferase activity"/>
    <property type="evidence" value="ECO:0000318"/>
    <property type="project" value="GO_Central"/>
</dbReference>
<organism evidence="2 3">
    <name type="scientific">Amborella trichopoda</name>
    <dbReference type="NCBI Taxonomy" id="13333"/>
    <lineage>
        <taxon>Eukaryota</taxon>
        <taxon>Viridiplantae</taxon>
        <taxon>Streptophyta</taxon>
        <taxon>Embryophyta</taxon>
        <taxon>Tracheophyta</taxon>
        <taxon>Spermatophyta</taxon>
        <taxon>Magnoliopsida</taxon>
        <taxon>Amborellales</taxon>
        <taxon>Amborellaceae</taxon>
        <taxon>Amborella</taxon>
    </lineage>
</organism>
<accession>U5D0N2</accession>
<name>U5D0N2_AMBTC</name>
<dbReference type="EMBL" id="KI392495">
    <property type="protein sequence ID" value="ERN15805.1"/>
    <property type="molecule type" value="Genomic_DNA"/>
</dbReference>
<dbReference type="HOGENOM" id="CLU_1134868_0_0_1"/>
<evidence type="ECO:0000259" key="1">
    <source>
        <dbReference type="SMART" id="SM00256"/>
    </source>
</evidence>
<dbReference type="InterPro" id="IPR050796">
    <property type="entry name" value="SCF_F-box_component"/>
</dbReference>
<keyword evidence="3" id="KW-1185">Reference proteome</keyword>
<dbReference type="SUPFAM" id="SSF81383">
    <property type="entry name" value="F-box domain"/>
    <property type="match status" value="1"/>
</dbReference>
<dbReference type="InterPro" id="IPR001810">
    <property type="entry name" value="F-box_dom"/>
</dbReference>
<reference evidence="3" key="1">
    <citation type="journal article" date="2013" name="Science">
        <title>The Amborella genome and the evolution of flowering plants.</title>
        <authorList>
            <consortium name="Amborella Genome Project"/>
        </authorList>
    </citation>
    <scope>NUCLEOTIDE SEQUENCE [LARGE SCALE GENOMIC DNA]</scope>
</reference>
<evidence type="ECO:0000313" key="3">
    <source>
        <dbReference type="Proteomes" id="UP000017836"/>
    </source>
</evidence>
<gene>
    <name evidence="2" type="ORF">AMTR_s00039p00133610</name>
</gene>
<proteinExistence type="predicted"/>
<feature type="domain" description="F-box" evidence="1">
    <location>
        <begin position="59"/>
        <end position="99"/>
    </location>
</feature>
<protein>
    <recommendedName>
        <fullName evidence="1">F-box domain-containing protein</fullName>
    </recommendedName>
</protein>
<dbReference type="Gene3D" id="1.20.1280.50">
    <property type="match status" value="1"/>
</dbReference>
<dbReference type="AlphaFoldDB" id="U5D0N2"/>
<dbReference type="PANTHER" id="PTHR31672:SF13">
    <property type="entry name" value="F-BOX PROTEIN CPR30-LIKE"/>
    <property type="match status" value="1"/>
</dbReference>
<evidence type="ECO:0000313" key="2">
    <source>
        <dbReference type="EMBL" id="ERN15805.1"/>
    </source>
</evidence>
<dbReference type="PANTHER" id="PTHR31672">
    <property type="entry name" value="BNACNNG10540D PROTEIN"/>
    <property type="match status" value="1"/>
</dbReference>
<dbReference type="Proteomes" id="UP000017836">
    <property type="component" value="Unassembled WGS sequence"/>
</dbReference>
<dbReference type="SMART" id="SM00256">
    <property type="entry name" value="FBOX"/>
    <property type="match status" value="1"/>
</dbReference>
<dbReference type="Pfam" id="PF00646">
    <property type="entry name" value="F-box"/>
    <property type="match status" value="1"/>
</dbReference>
<dbReference type="Gramene" id="ERN15805">
    <property type="protein sequence ID" value="ERN15805"/>
    <property type="gene ID" value="AMTR_s00039p00133610"/>
</dbReference>